<evidence type="ECO:0000256" key="1">
    <source>
        <dbReference type="ARBA" id="ARBA00001933"/>
    </source>
</evidence>
<gene>
    <name evidence="9" type="ORF">ACFS7Y_10520</name>
</gene>
<feature type="domain" description="Aminotransferase class I/classII large" evidence="8">
    <location>
        <begin position="27"/>
        <end position="394"/>
    </location>
</feature>
<evidence type="ECO:0000313" key="9">
    <source>
        <dbReference type="EMBL" id="MFD2967825.1"/>
    </source>
</evidence>
<dbReference type="InterPro" id="IPR015421">
    <property type="entry name" value="PyrdxlP-dep_Trfase_major"/>
</dbReference>
<dbReference type="InterPro" id="IPR015422">
    <property type="entry name" value="PyrdxlP-dep_Trfase_small"/>
</dbReference>
<protein>
    <recommendedName>
        <fullName evidence="7">Aminotransferase</fullName>
        <ecNumber evidence="7">2.6.1.-</ecNumber>
    </recommendedName>
</protein>
<dbReference type="InterPro" id="IPR000796">
    <property type="entry name" value="Asp_trans"/>
</dbReference>
<comment type="cofactor">
    <cofactor evidence="1 7">
        <name>pyridoxal 5'-phosphate</name>
        <dbReference type="ChEBI" id="CHEBI:597326"/>
    </cofactor>
</comment>
<dbReference type="Gene3D" id="3.40.640.10">
    <property type="entry name" value="Type I PLP-dependent aspartate aminotransferase-like (Major domain)"/>
    <property type="match status" value="1"/>
</dbReference>
<dbReference type="RefSeq" id="WP_320183101.1">
    <property type="nucleotide sequence ID" value="NZ_CP138332.1"/>
</dbReference>
<organism evidence="9 10">
    <name type="scientific">Sphingobacterium bambusae</name>
    <dbReference type="NCBI Taxonomy" id="662858"/>
    <lineage>
        <taxon>Bacteria</taxon>
        <taxon>Pseudomonadati</taxon>
        <taxon>Bacteroidota</taxon>
        <taxon>Sphingobacteriia</taxon>
        <taxon>Sphingobacteriales</taxon>
        <taxon>Sphingobacteriaceae</taxon>
        <taxon>Sphingobacterium</taxon>
    </lineage>
</organism>
<evidence type="ECO:0000256" key="3">
    <source>
        <dbReference type="ARBA" id="ARBA00011738"/>
    </source>
</evidence>
<proteinExistence type="inferred from homology"/>
<comment type="caution">
    <text evidence="9">The sequence shown here is derived from an EMBL/GenBank/DDBJ whole genome shotgun (WGS) entry which is preliminary data.</text>
</comment>
<evidence type="ECO:0000256" key="6">
    <source>
        <dbReference type="ARBA" id="ARBA00022898"/>
    </source>
</evidence>
<dbReference type="EC" id="2.6.1.-" evidence="7"/>
<dbReference type="EMBL" id="JBHUPB010000007">
    <property type="protein sequence ID" value="MFD2967825.1"/>
    <property type="molecule type" value="Genomic_DNA"/>
</dbReference>
<comment type="similarity">
    <text evidence="2 7">Belongs to the class-I pyridoxal-phosphate-dependent aminotransferase family.</text>
</comment>
<evidence type="ECO:0000256" key="7">
    <source>
        <dbReference type="RuleBase" id="RU000481"/>
    </source>
</evidence>
<dbReference type="Pfam" id="PF00155">
    <property type="entry name" value="Aminotran_1_2"/>
    <property type="match status" value="1"/>
</dbReference>
<sequence length="407" mass="45780">MFEHIEMYLGDPILSLMERYLQDEREEKVNLSIGLYYDQDGQVPMLETVRQAKEIVHSKVEQKALYLPMSGSPAYCEQVQQLIFPMFSELEHGKNRIATIQTLGGSGALKVGADFLKRWFPQASVRVSDPTWENHITLFEGAGFPVYKYPYLNAQNGDVHIEGMLSNLDSLPPQTVVLLHPCCHNPTGADLTPVQWDAVIAILQRRQLIPFLDMAYYGLGQGLMEDLYVVKALFDSGIRFLLSTSFSKIFSLYGERVGALSVVCTNPDEASRVLGQLKATVRRNYSSPPMHGALLVQTVLGDAQLRVQWLGELTSMRQRMRAMREKLYQLILEGGGAAARYAFLLNQQGMFSYTNFSARQVDELRREFGIYLIASGRMCIAGLNDGNVQRVADAMLAVEQVYDLELV</sequence>
<comment type="subunit">
    <text evidence="3">Homodimer.</text>
</comment>
<dbReference type="PANTHER" id="PTHR11879:SF37">
    <property type="entry name" value="AROMATIC-AMINO-ACID AMINOTRANSFERASE"/>
    <property type="match status" value="1"/>
</dbReference>
<dbReference type="PRINTS" id="PR00799">
    <property type="entry name" value="TRANSAMINASE"/>
</dbReference>
<reference evidence="10" key="1">
    <citation type="journal article" date="2019" name="Int. J. Syst. Evol. Microbiol.">
        <title>The Global Catalogue of Microorganisms (GCM) 10K type strain sequencing project: providing services to taxonomists for standard genome sequencing and annotation.</title>
        <authorList>
            <consortium name="The Broad Institute Genomics Platform"/>
            <consortium name="The Broad Institute Genome Sequencing Center for Infectious Disease"/>
            <person name="Wu L."/>
            <person name="Ma J."/>
        </authorList>
    </citation>
    <scope>NUCLEOTIDE SEQUENCE [LARGE SCALE GENOMIC DNA]</scope>
    <source>
        <strain evidence="10">KCTC 22814</strain>
    </source>
</reference>
<dbReference type="NCBIfam" id="NF006719">
    <property type="entry name" value="PRK09257.1"/>
    <property type="match status" value="1"/>
</dbReference>
<accession>A0ABW6BIU6</accession>
<dbReference type="InterPro" id="IPR004838">
    <property type="entry name" value="NHTrfase_class1_PyrdxlP-BS"/>
</dbReference>
<evidence type="ECO:0000256" key="4">
    <source>
        <dbReference type="ARBA" id="ARBA00022576"/>
    </source>
</evidence>
<dbReference type="Proteomes" id="UP001597525">
    <property type="component" value="Unassembled WGS sequence"/>
</dbReference>
<evidence type="ECO:0000256" key="5">
    <source>
        <dbReference type="ARBA" id="ARBA00022679"/>
    </source>
</evidence>
<evidence type="ECO:0000259" key="8">
    <source>
        <dbReference type="Pfam" id="PF00155"/>
    </source>
</evidence>
<dbReference type="Gene3D" id="3.90.1150.10">
    <property type="entry name" value="Aspartate Aminotransferase, domain 1"/>
    <property type="match status" value="1"/>
</dbReference>
<dbReference type="CDD" id="cd00609">
    <property type="entry name" value="AAT_like"/>
    <property type="match status" value="1"/>
</dbReference>
<keyword evidence="4 7" id="KW-0032">Aminotransferase</keyword>
<dbReference type="InterPro" id="IPR004839">
    <property type="entry name" value="Aminotransferase_I/II_large"/>
</dbReference>
<keyword evidence="6" id="KW-0663">Pyridoxal phosphate</keyword>
<dbReference type="PANTHER" id="PTHR11879">
    <property type="entry name" value="ASPARTATE AMINOTRANSFERASE"/>
    <property type="match status" value="1"/>
</dbReference>
<dbReference type="SUPFAM" id="SSF53383">
    <property type="entry name" value="PLP-dependent transferases"/>
    <property type="match status" value="1"/>
</dbReference>
<dbReference type="InterPro" id="IPR015424">
    <property type="entry name" value="PyrdxlP-dep_Trfase"/>
</dbReference>
<name>A0ABW6BIU6_9SPHI</name>
<evidence type="ECO:0000313" key="10">
    <source>
        <dbReference type="Proteomes" id="UP001597525"/>
    </source>
</evidence>
<keyword evidence="10" id="KW-1185">Reference proteome</keyword>
<dbReference type="PROSITE" id="PS00105">
    <property type="entry name" value="AA_TRANSFER_CLASS_1"/>
    <property type="match status" value="1"/>
</dbReference>
<evidence type="ECO:0000256" key="2">
    <source>
        <dbReference type="ARBA" id="ARBA00007441"/>
    </source>
</evidence>
<keyword evidence="5 7" id="KW-0808">Transferase</keyword>